<evidence type="ECO:0000313" key="5">
    <source>
        <dbReference type="EMBL" id="CAB4698540.1"/>
    </source>
</evidence>
<dbReference type="GO" id="GO:0017108">
    <property type="term" value="F:5'-flap endonuclease activity"/>
    <property type="evidence" value="ECO:0007669"/>
    <property type="project" value="InterPro"/>
</dbReference>
<dbReference type="InterPro" id="IPR036279">
    <property type="entry name" value="5-3_exonuclease_C_sf"/>
</dbReference>
<keyword evidence="3" id="KW-0238">DNA-binding</keyword>
<evidence type="ECO:0000313" key="7">
    <source>
        <dbReference type="EMBL" id="CAB4886195.1"/>
    </source>
</evidence>
<keyword evidence="2" id="KW-0378">Hydrolase</keyword>
<evidence type="ECO:0000256" key="1">
    <source>
        <dbReference type="ARBA" id="ARBA00022722"/>
    </source>
</evidence>
<dbReference type="PANTHER" id="PTHR42646:SF2">
    <property type="entry name" value="5'-3' EXONUCLEASE FAMILY PROTEIN"/>
    <property type="match status" value="1"/>
</dbReference>
<dbReference type="CDD" id="cd09859">
    <property type="entry name" value="PIN_53EXO"/>
    <property type="match status" value="1"/>
</dbReference>
<gene>
    <name evidence="5" type="ORF">UFOPK2602_00450</name>
    <name evidence="6" type="ORF">UFOPK2806_00508</name>
    <name evidence="7" type="ORF">UFOPK3417_01986</name>
    <name evidence="8" type="ORF">UFOPK4306_00306</name>
</gene>
<organism evidence="5">
    <name type="scientific">freshwater metagenome</name>
    <dbReference type="NCBI Taxonomy" id="449393"/>
    <lineage>
        <taxon>unclassified sequences</taxon>
        <taxon>metagenomes</taxon>
        <taxon>ecological metagenomes</taxon>
    </lineage>
</organism>
<dbReference type="SMART" id="SM00279">
    <property type="entry name" value="HhH2"/>
    <property type="match status" value="1"/>
</dbReference>
<dbReference type="SUPFAM" id="SSF47807">
    <property type="entry name" value="5' to 3' exonuclease, C-terminal subdomain"/>
    <property type="match status" value="1"/>
</dbReference>
<evidence type="ECO:0000313" key="8">
    <source>
        <dbReference type="EMBL" id="CAB5054375.1"/>
    </source>
</evidence>
<keyword evidence="1" id="KW-0540">Nuclease</keyword>
<dbReference type="InterPro" id="IPR002421">
    <property type="entry name" value="5-3_exonuclease"/>
</dbReference>
<dbReference type="GO" id="GO:0033567">
    <property type="term" value="P:DNA replication, Okazaki fragment processing"/>
    <property type="evidence" value="ECO:0007669"/>
    <property type="project" value="InterPro"/>
</dbReference>
<dbReference type="Pfam" id="PF02739">
    <property type="entry name" value="5_3_exonuc_N"/>
    <property type="match status" value="1"/>
</dbReference>
<protein>
    <submittedName>
        <fullName evidence="5">Unannotated protein</fullName>
    </submittedName>
</protein>
<dbReference type="InterPro" id="IPR020046">
    <property type="entry name" value="5-3_exonucl_a-hlix_arch_N"/>
</dbReference>
<dbReference type="InterPro" id="IPR020045">
    <property type="entry name" value="DNA_polI_H3TH"/>
</dbReference>
<accession>A0A6J6PG52</accession>
<dbReference type="InterPro" id="IPR038969">
    <property type="entry name" value="FEN"/>
</dbReference>
<dbReference type="PANTHER" id="PTHR42646">
    <property type="entry name" value="FLAP ENDONUCLEASE XNI"/>
    <property type="match status" value="1"/>
</dbReference>
<dbReference type="Pfam" id="PF01367">
    <property type="entry name" value="5_3_exonuc"/>
    <property type="match status" value="1"/>
</dbReference>
<dbReference type="EMBL" id="CAFBLR010000277">
    <property type="protein sequence ID" value="CAB4886195.1"/>
    <property type="molecule type" value="Genomic_DNA"/>
</dbReference>
<dbReference type="EMBL" id="CAFBQP010000008">
    <property type="protein sequence ID" value="CAB5054375.1"/>
    <property type="molecule type" value="Genomic_DNA"/>
</dbReference>
<evidence type="ECO:0000313" key="6">
    <source>
        <dbReference type="EMBL" id="CAB4742892.1"/>
    </source>
</evidence>
<dbReference type="Gene3D" id="1.10.150.20">
    <property type="entry name" value="5' to 3' exonuclease, C-terminal subdomain"/>
    <property type="match status" value="1"/>
</dbReference>
<reference evidence="5" key="1">
    <citation type="submission" date="2020-05" db="EMBL/GenBank/DDBJ databases">
        <authorList>
            <person name="Chiriac C."/>
            <person name="Salcher M."/>
            <person name="Ghai R."/>
            <person name="Kavagutti S V."/>
        </authorList>
    </citation>
    <scope>NUCLEOTIDE SEQUENCE</scope>
</reference>
<dbReference type="GO" id="GO:0003677">
    <property type="term" value="F:DNA binding"/>
    <property type="evidence" value="ECO:0007669"/>
    <property type="project" value="UniProtKB-KW"/>
</dbReference>
<dbReference type="CDD" id="cd09898">
    <property type="entry name" value="H3TH_53EXO"/>
    <property type="match status" value="1"/>
</dbReference>
<evidence type="ECO:0000256" key="2">
    <source>
        <dbReference type="ARBA" id="ARBA00022801"/>
    </source>
</evidence>
<dbReference type="InterPro" id="IPR029060">
    <property type="entry name" value="PIN-like_dom_sf"/>
</dbReference>
<dbReference type="GO" id="GO:0008409">
    <property type="term" value="F:5'-3' exonuclease activity"/>
    <property type="evidence" value="ECO:0007669"/>
    <property type="project" value="InterPro"/>
</dbReference>
<dbReference type="Gene3D" id="3.40.50.1010">
    <property type="entry name" value="5'-nuclease"/>
    <property type="match status" value="1"/>
</dbReference>
<evidence type="ECO:0000259" key="4">
    <source>
        <dbReference type="SMART" id="SM00475"/>
    </source>
</evidence>
<dbReference type="EMBL" id="CAEZXX010000019">
    <property type="protein sequence ID" value="CAB4698540.1"/>
    <property type="molecule type" value="Genomic_DNA"/>
</dbReference>
<dbReference type="SUPFAM" id="SSF88723">
    <property type="entry name" value="PIN domain-like"/>
    <property type="match status" value="1"/>
</dbReference>
<name>A0A6J6PG52_9ZZZZ</name>
<dbReference type="SMART" id="SM00475">
    <property type="entry name" value="53EXOc"/>
    <property type="match status" value="1"/>
</dbReference>
<dbReference type="InterPro" id="IPR008918">
    <property type="entry name" value="HhH2"/>
</dbReference>
<dbReference type="AlphaFoldDB" id="A0A6J6PG52"/>
<proteinExistence type="predicted"/>
<evidence type="ECO:0000256" key="3">
    <source>
        <dbReference type="ARBA" id="ARBA00023125"/>
    </source>
</evidence>
<dbReference type="EMBL" id="CAEZYY010000004">
    <property type="protein sequence ID" value="CAB4742892.1"/>
    <property type="molecule type" value="Genomic_DNA"/>
</dbReference>
<feature type="domain" description="5'-3' exonuclease" evidence="4">
    <location>
        <begin position="1"/>
        <end position="262"/>
    </location>
</feature>
<sequence>MRVHLVDGTYELFRQHYGQASRHGGAPPGAATAGVVASTIALLAGGATHLGVATDSVVQSFRNELWAGYKTGEGLDEEIVVQFPLLDEALAALGVALWPMVEFEADDALGSAAAVAAADERVEQAIILTPDKDLGQCVSGSRVVQFDRRKNETLDEAGVIAKFGVPPSSIADYLALVGDTADGFPGLPGWGAKSASALLARYGRLEDIPAAEADWDVPGGVRGAAKLAATLRERFDEALLFRKVATIVTTVPVGSVDDWLWQGPTPALAAVAERLGAPELVVRAEKAATRRLR</sequence>